<feature type="region of interest" description="Disordered" evidence="10">
    <location>
        <begin position="618"/>
        <end position="698"/>
    </location>
</feature>
<dbReference type="PANTHER" id="PTHR19321">
    <property type="entry name" value="PROTEIN REGULATOR OF CYTOKINESIS 1 PRC1-RELATED"/>
    <property type="match status" value="1"/>
</dbReference>
<dbReference type="GO" id="GO:0008017">
    <property type="term" value="F:microtubule binding"/>
    <property type="evidence" value="ECO:0007669"/>
    <property type="project" value="InterPro"/>
</dbReference>
<name>A0A8K0GY12_9ROSA</name>
<dbReference type="GO" id="GO:0000226">
    <property type="term" value="P:microtubule cytoskeleton organization"/>
    <property type="evidence" value="ECO:0007669"/>
    <property type="project" value="InterPro"/>
</dbReference>
<dbReference type="PANTHER" id="PTHR19321:SF7">
    <property type="entry name" value="65-KDA MICROTUBULE-ASSOCIATED PROTEIN 3"/>
    <property type="match status" value="1"/>
</dbReference>
<evidence type="ECO:0000256" key="3">
    <source>
        <dbReference type="ARBA" id="ARBA00006187"/>
    </source>
</evidence>
<dbReference type="AlphaFoldDB" id="A0A8K0GY12"/>
<dbReference type="GO" id="GO:0005874">
    <property type="term" value="C:microtubule"/>
    <property type="evidence" value="ECO:0007669"/>
    <property type="project" value="UniProtKB-KW"/>
</dbReference>
<dbReference type="InterPro" id="IPR007145">
    <property type="entry name" value="MAP65_Ase1_PRC1"/>
</dbReference>
<dbReference type="Gene3D" id="1.20.58.1520">
    <property type="match status" value="1"/>
</dbReference>
<feature type="coiled-coil region" evidence="9">
    <location>
        <begin position="49"/>
        <end position="76"/>
    </location>
</feature>
<comment type="similarity">
    <text evidence="3">Belongs to the MAP65/ASE1 family.</text>
</comment>
<protein>
    <submittedName>
        <fullName evidence="11">Uncharacterized protein</fullName>
    </submittedName>
</protein>
<dbReference type="GO" id="GO:0005737">
    <property type="term" value="C:cytoplasm"/>
    <property type="evidence" value="ECO:0007669"/>
    <property type="project" value="TreeGrafter"/>
</dbReference>
<evidence type="ECO:0000256" key="6">
    <source>
        <dbReference type="ARBA" id="ARBA00022701"/>
    </source>
</evidence>
<dbReference type="Pfam" id="PF03999">
    <property type="entry name" value="MAP65_ASE1"/>
    <property type="match status" value="1"/>
</dbReference>
<dbReference type="FunFam" id="1.20.58.1520:FF:000002">
    <property type="entry name" value="65-kDa microtubule-associated protein 6"/>
    <property type="match status" value="1"/>
</dbReference>
<gene>
    <name evidence="11" type="ORF">FNV43_RR18253</name>
</gene>
<proteinExistence type="inferred from homology"/>
<feature type="compositionally biased region" description="Polar residues" evidence="10">
    <location>
        <begin position="625"/>
        <end position="639"/>
    </location>
</feature>
<reference evidence="11" key="1">
    <citation type="submission" date="2020-03" db="EMBL/GenBank/DDBJ databases">
        <title>A high-quality chromosome-level genome assembly of a woody plant with both climbing and erect habits, Rhamnella rubrinervis.</title>
        <authorList>
            <person name="Lu Z."/>
            <person name="Yang Y."/>
            <person name="Zhu X."/>
            <person name="Sun Y."/>
        </authorList>
    </citation>
    <scope>NUCLEOTIDE SEQUENCE</scope>
    <source>
        <strain evidence="11">BYM</strain>
        <tissue evidence="11">Leaf</tissue>
    </source>
</reference>
<evidence type="ECO:0000313" key="11">
    <source>
        <dbReference type="EMBL" id="KAF3439975.1"/>
    </source>
</evidence>
<sequence>MYNQHTEQCGRMETTRGILLQEMQKIWNEVGQPDADRDAMLLEIEEECLEVYRSKVDEAKKCRVQMQREIAKFQTEFTDTCLVMGEQPPHDAVGSLKNGLKTITSQLEDLRKRKTERKNQFFEIIDQLEKISMEICIPLEDKLYKMVVEEIDLSLKSLEELHKRLVEYQDEKKNRLKQVFDYLSTLNSLCLVLDVNFKRTICEIHPSLDDSKGAKDTSNDTIESLADVVLRLTEIKSQRWRKLQTLATSLLELWNLLDIPMEEQTIFQKVTSKVTASLSEVNESNMLSMDFLNTVELEVSRLESLKSSKLKELVLKKRLDLENVCREAHMTTEAFGAMEYSIEDMESRTINPAHLLEQIDLQIAKAKKEALSRKEILEKVEKWLAACQEERWLEEYNKDENRFSAGRGAHVTLKRAEMARLVINKIPAMVEALTSKTTAWEKEKGVEFLYDNDRFLYMLEQYNILRQEKELERQRQRDRKKLQGQLIAEHEVLYGSKASPSKSGKKAFRTLTGGASNRKLSLGGQMLQNSKPENAAPILHPRKKASFLNQKSSPCQFGGFATPSPDIAGRRLTQISSHSVKKHSSIAAKIDEIESPLVRKPFSPVSSRLSSKANIANFLEDQNRQQDSTMQRKLSSSDQKPLGTPSKFAIVDDDENGTPRTMPIPVPSTPSTMPGMVLAAKTPPTPRGSSGACPVDKSDEPVEYSFEELRSGFIQPKAYRYHVNFNS</sequence>
<comment type="subcellular location">
    <subcellularLocation>
        <location evidence="2">Cytoplasm</location>
        <location evidence="2">Cytoskeleton</location>
    </subcellularLocation>
    <subcellularLocation>
        <location evidence="1">Nucleus</location>
    </subcellularLocation>
</comment>
<keyword evidence="6" id="KW-0493">Microtubule</keyword>
<keyword evidence="7" id="KW-0206">Cytoskeleton</keyword>
<dbReference type="GO" id="GO:0005634">
    <property type="term" value="C:nucleus"/>
    <property type="evidence" value="ECO:0007669"/>
    <property type="project" value="UniProtKB-SubCell"/>
</dbReference>
<evidence type="ECO:0000256" key="8">
    <source>
        <dbReference type="ARBA" id="ARBA00023242"/>
    </source>
</evidence>
<keyword evidence="4" id="KW-0963">Cytoplasm</keyword>
<evidence type="ECO:0000256" key="9">
    <source>
        <dbReference type="SAM" id="Coils"/>
    </source>
</evidence>
<evidence type="ECO:0000313" key="12">
    <source>
        <dbReference type="Proteomes" id="UP000796880"/>
    </source>
</evidence>
<dbReference type="Proteomes" id="UP000796880">
    <property type="component" value="Unassembled WGS sequence"/>
</dbReference>
<evidence type="ECO:0000256" key="10">
    <source>
        <dbReference type="SAM" id="MobiDB-lite"/>
    </source>
</evidence>
<keyword evidence="8" id="KW-0539">Nucleus</keyword>
<evidence type="ECO:0000256" key="4">
    <source>
        <dbReference type="ARBA" id="ARBA00022490"/>
    </source>
</evidence>
<dbReference type="EMBL" id="VOIH02000008">
    <property type="protein sequence ID" value="KAF3439975.1"/>
    <property type="molecule type" value="Genomic_DNA"/>
</dbReference>
<accession>A0A8K0GY12</accession>
<dbReference type="GO" id="GO:0005819">
    <property type="term" value="C:spindle"/>
    <property type="evidence" value="ECO:0007669"/>
    <property type="project" value="TreeGrafter"/>
</dbReference>
<comment type="caution">
    <text evidence="11">The sequence shown here is derived from an EMBL/GenBank/DDBJ whole genome shotgun (WGS) entry which is preliminary data.</text>
</comment>
<feature type="coiled-coil region" evidence="9">
    <location>
        <begin position="151"/>
        <end position="178"/>
    </location>
</feature>
<keyword evidence="9" id="KW-0175">Coiled coil</keyword>
<evidence type="ECO:0000256" key="1">
    <source>
        <dbReference type="ARBA" id="ARBA00004123"/>
    </source>
</evidence>
<evidence type="ECO:0000256" key="7">
    <source>
        <dbReference type="ARBA" id="ARBA00023212"/>
    </source>
</evidence>
<evidence type="ECO:0000256" key="5">
    <source>
        <dbReference type="ARBA" id="ARBA00022553"/>
    </source>
</evidence>
<evidence type="ECO:0000256" key="2">
    <source>
        <dbReference type="ARBA" id="ARBA00004245"/>
    </source>
</evidence>
<keyword evidence="5" id="KW-0597">Phosphoprotein</keyword>
<organism evidence="11 12">
    <name type="scientific">Rhamnella rubrinervis</name>
    <dbReference type="NCBI Taxonomy" id="2594499"/>
    <lineage>
        <taxon>Eukaryota</taxon>
        <taxon>Viridiplantae</taxon>
        <taxon>Streptophyta</taxon>
        <taxon>Embryophyta</taxon>
        <taxon>Tracheophyta</taxon>
        <taxon>Spermatophyta</taxon>
        <taxon>Magnoliopsida</taxon>
        <taxon>eudicotyledons</taxon>
        <taxon>Gunneridae</taxon>
        <taxon>Pentapetalae</taxon>
        <taxon>rosids</taxon>
        <taxon>fabids</taxon>
        <taxon>Rosales</taxon>
        <taxon>Rhamnaceae</taxon>
        <taxon>rhamnoid group</taxon>
        <taxon>Rhamneae</taxon>
        <taxon>Rhamnella</taxon>
    </lineage>
</organism>
<keyword evidence="12" id="KW-1185">Reference proteome</keyword>
<dbReference type="OrthoDB" id="642895at2759"/>